<dbReference type="InterPro" id="IPR027417">
    <property type="entry name" value="P-loop_NTPase"/>
</dbReference>
<dbReference type="Gene3D" id="3.40.50.300">
    <property type="entry name" value="P-loop containing nucleotide triphosphate hydrolases"/>
    <property type="match status" value="1"/>
</dbReference>
<accession>A0AAD4GE48</accession>
<feature type="domain" description="NadR/Ttd14 AAA" evidence="2">
    <location>
        <begin position="106"/>
        <end position="277"/>
    </location>
</feature>
<comment type="caution">
    <text evidence="3">The sequence shown here is derived from an EMBL/GenBank/DDBJ whole genome shotgun (WGS) entry which is preliminary data.</text>
</comment>
<protein>
    <submittedName>
        <fullName evidence="3">AAA domain-containing protein</fullName>
    </submittedName>
</protein>
<keyword evidence="4" id="KW-1185">Reference proteome</keyword>
<reference evidence="3" key="1">
    <citation type="submission" date="2019-10" db="EMBL/GenBank/DDBJ databases">
        <authorList>
            <consortium name="DOE Joint Genome Institute"/>
            <person name="Kuo A."/>
            <person name="Miyauchi S."/>
            <person name="Kiss E."/>
            <person name="Drula E."/>
            <person name="Kohler A."/>
            <person name="Sanchez-Garcia M."/>
            <person name="Andreopoulos B."/>
            <person name="Barry K.W."/>
            <person name="Bonito G."/>
            <person name="Buee M."/>
            <person name="Carver A."/>
            <person name="Chen C."/>
            <person name="Cichocki N."/>
            <person name="Clum A."/>
            <person name="Culley D."/>
            <person name="Crous P.W."/>
            <person name="Fauchery L."/>
            <person name="Girlanda M."/>
            <person name="Hayes R."/>
            <person name="Keri Z."/>
            <person name="LaButti K."/>
            <person name="Lipzen A."/>
            <person name="Lombard V."/>
            <person name="Magnuson J."/>
            <person name="Maillard F."/>
            <person name="Morin E."/>
            <person name="Murat C."/>
            <person name="Nolan M."/>
            <person name="Ohm R."/>
            <person name="Pangilinan J."/>
            <person name="Pereira M."/>
            <person name="Perotto S."/>
            <person name="Peter M."/>
            <person name="Riley R."/>
            <person name="Sitrit Y."/>
            <person name="Stielow B."/>
            <person name="Szollosi G."/>
            <person name="Zifcakova L."/>
            <person name="Stursova M."/>
            <person name="Spatafora J.W."/>
            <person name="Tedersoo L."/>
            <person name="Vaario L.-M."/>
            <person name="Yamada A."/>
            <person name="Yan M."/>
            <person name="Wang P."/>
            <person name="Xu J."/>
            <person name="Bruns T."/>
            <person name="Baldrian P."/>
            <person name="Vilgalys R."/>
            <person name="Henrissat B."/>
            <person name="Grigoriev I.V."/>
            <person name="Hibbett D."/>
            <person name="Nagy L.G."/>
            <person name="Martin F.M."/>
        </authorList>
    </citation>
    <scope>NUCLEOTIDE SEQUENCE</scope>
    <source>
        <strain evidence="3">BED1</strain>
    </source>
</reference>
<evidence type="ECO:0000256" key="1">
    <source>
        <dbReference type="SAM" id="MobiDB-lite"/>
    </source>
</evidence>
<proteinExistence type="predicted"/>
<dbReference type="EMBL" id="WHUW01000014">
    <property type="protein sequence ID" value="KAF8439379.1"/>
    <property type="molecule type" value="Genomic_DNA"/>
</dbReference>
<evidence type="ECO:0000313" key="4">
    <source>
        <dbReference type="Proteomes" id="UP001194468"/>
    </source>
</evidence>
<evidence type="ECO:0000313" key="3">
    <source>
        <dbReference type="EMBL" id="KAF8439379.1"/>
    </source>
</evidence>
<organism evidence="3 4">
    <name type="scientific">Boletus edulis BED1</name>
    <dbReference type="NCBI Taxonomy" id="1328754"/>
    <lineage>
        <taxon>Eukaryota</taxon>
        <taxon>Fungi</taxon>
        <taxon>Dikarya</taxon>
        <taxon>Basidiomycota</taxon>
        <taxon>Agaricomycotina</taxon>
        <taxon>Agaricomycetes</taxon>
        <taxon>Agaricomycetidae</taxon>
        <taxon>Boletales</taxon>
        <taxon>Boletineae</taxon>
        <taxon>Boletaceae</taxon>
        <taxon>Boletoideae</taxon>
        <taxon>Boletus</taxon>
    </lineage>
</organism>
<feature type="region of interest" description="Disordered" evidence="1">
    <location>
        <begin position="1"/>
        <end position="62"/>
    </location>
</feature>
<name>A0AAD4GE48_BOLED</name>
<dbReference type="SUPFAM" id="SSF52540">
    <property type="entry name" value="P-loop containing nucleoside triphosphate hydrolases"/>
    <property type="match status" value="1"/>
</dbReference>
<sequence>MPEQQGARIKIDVASSSKKAGRNKKRSKPLCDKPATKVLTTFDDLDYNESEESDDNRTGGARTLPLLYKEGANKETPTSLVPTCQETPSTPLAEMTDHQRLLTELYVVGPASTGKTTLCDALAHSLKLRSRCYITEVARQIMKRRGFTREDVGRIEMQSAIMLAQLEKEAEVCERAKSTGETLMLSDRSGVDPIVYAVLTAKDEHQARLKKNLLVEHPTFQCALKRYRKAKFLLLRPVPEWIVDDGVRSLDQHARSFHVYREVLAELGIPYREIGEDMKDLLERTNWIKAWVTSLAQPHL</sequence>
<feature type="compositionally biased region" description="Acidic residues" evidence="1">
    <location>
        <begin position="43"/>
        <end position="54"/>
    </location>
</feature>
<dbReference type="Pfam" id="PF13521">
    <property type="entry name" value="AAA_28"/>
    <property type="match status" value="1"/>
</dbReference>
<dbReference type="AlphaFoldDB" id="A0AAD4GE48"/>
<evidence type="ECO:0000259" key="2">
    <source>
        <dbReference type="Pfam" id="PF13521"/>
    </source>
</evidence>
<feature type="compositionally biased region" description="Basic residues" evidence="1">
    <location>
        <begin position="19"/>
        <end position="28"/>
    </location>
</feature>
<reference evidence="3" key="2">
    <citation type="journal article" date="2020" name="Nat. Commun.">
        <title>Large-scale genome sequencing of mycorrhizal fungi provides insights into the early evolution of symbiotic traits.</title>
        <authorList>
            <person name="Miyauchi S."/>
            <person name="Kiss E."/>
            <person name="Kuo A."/>
            <person name="Drula E."/>
            <person name="Kohler A."/>
            <person name="Sanchez-Garcia M."/>
            <person name="Morin E."/>
            <person name="Andreopoulos B."/>
            <person name="Barry K.W."/>
            <person name="Bonito G."/>
            <person name="Buee M."/>
            <person name="Carver A."/>
            <person name="Chen C."/>
            <person name="Cichocki N."/>
            <person name="Clum A."/>
            <person name="Culley D."/>
            <person name="Crous P.W."/>
            <person name="Fauchery L."/>
            <person name="Girlanda M."/>
            <person name="Hayes R.D."/>
            <person name="Keri Z."/>
            <person name="LaButti K."/>
            <person name="Lipzen A."/>
            <person name="Lombard V."/>
            <person name="Magnuson J."/>
            <person name="Maillard F."/>
            <person name="Murat C."/>
            <person name="Nolan M."/>
            <person name="Ohm R.A."/>
            <person name="Pangilinan J."/>
            <person name="Pereira M.F."/>
            <person name="Perotto S."/>
            <person name="Peter M."/>
            <person name="Pfister S."/>
            <person name="Riley R."/>
            <person name="Sitrit Y."/>
            <person name="Stielow J.B."/>
            <person name="Szollosi G."/>
            <person name="Zifcakova L."/>
            <person name="Stursova M."/>
            <person name="Spatafora J.W."/>
            <person name="Tedersoo L."/>
            <person name="Vaario L.M."/>
            <person name="Yamada A."/>
            <person name="Yan M."/>
            <person name="Wang P."/>
            <person name="Xu J."/>
            <person name="Bruns T."/>
            <person name="Baldrian P."/>
            <person name="Vilgalys R."/>
            <person name="Dunand C."/>
            <person name="Henrissat B."/>
            <person name="Grigoriev I.V."/>
            <person name="Hibbett D."/>
            <person name="Nagy L.G."/>
            <person name="Martin F.M."/>
        </authorList>
    </citation>
    <scope>NUCLEOTIDE SEQUENCE</scope>
    <source>
        <strain evidence="3">BED1</strain>
    </source>
</reference>
<gene>
    <name evidence="3" type="ORF">L210DRAFT_935161</name>
</gene>
<dbReference type="Proteomes" id="UP001194468">
    <property type="component" value="Unassembled WGS sequence"/>
</dbReference>
<dbReference type="InterPro" id="IPR038727">
    <property type="entry name" value="NadR/Ttd14_AAA_dom"/>
</dbReference>